<evidence type="ECO:0000313" key="2">
    <source>
        <dbReference type="EMBL" id="TWI80708.1"/>
    </source>
</evidence>
<name>A0A562SHW9_9HYPH</name>
<keyword evidence="1" id="KW-0732">Signal</keyword>
<organism evidence="2 3">
    <name type="scientific">Roseibium hamelinense</name>
    <dbReference type="NCBI Taxonomy" id="150831"/>
    <lineage>
        <taxon>Bacteria</taxon>
        <taxon>Pseudomonadati</taxon>
        <taxon>Pseudomonadota</taxon>
        <taxon>Alphaproteobacteria</taxon>
        <taxon>Hyphomicrobiales</taxon>
        <taxon>Stappiaceae</taxon>
        <taxon>Roseibium</taxon>
    </lineage>
</organism>
<dbReference type="Proteomes" id="UP000320593">
    <property type="component" value="Unassembled WGS sequence"/>
</dbReference>
<sequence>MTVQTIRAIRTVSQAFALACVFAGLNLVTSSEVAAQARPDTRNYTCEQAQALVKQRGQIVMNTGPSTFDRFVANGSYCVEPHAVTRALFAPTKDVKQCNVGRRCVERVNPRSNR</sequence>
<reference evidence="2 3" key="1">
    <citation type="submission" date="2019-07" db="EMBL/GenBank/DDBJ databases">
        <title>Genomic Encyclopedia of Archaeal and Bacterial Type Strains, Phase II (KMG-II): from individual species to whole genera.</title>
        <authorList>
            <person name="Goeker M."/>
        </authorList>
    </citation>
    <scope>NUCLEOTIDE SEQUENCE [LARGE SCALE GENOMIC DNA]</scope>
    <source>
        <strain evidence="2 3">ATCC BAA-252</strain>
    </source>
</reference>
<feature type="signal peptide" evidence="1">
    <location>
        <begin position="1"/>
        <end position="34"/>
    </location>
</feature>
<evidence type="ECO:0000256" key="1">
    <source>
        <dbReference type="SAM" id="SignalP"/>
    </source>
</evidence>
<keyword evidence="3" id="KW-1185">Reference proteome</keyword>
<feature type="chain" id="PRO_5021762004" evidence="1">
    <location>
        <begin position="35"/>
        <end position="114"/>
    </location>
</feature>
<dbReference type="AlphaFoldDB" id="A0A562SHW9"/>
<accession>A0A562SHW9</accession>
<evidence type="ECO:0000313" key="3">
    <source>
        <dbReference type="Proteomes" id="UP000320593"/>
    </source>
</evidence>
<dbReference type="EMBL" id="VLLF01000011">
    <property type="protein sequence ID" value="TWI80708.1"/>
    <property type="molecule type" value="Genomic_DNA"/>
</dbReference>
<gene>
    <name evidence="2" type="ORF">JM93_03922</name>
</gene>
<protein>
    <submittedName>
        <fullName evidence="2">Uncharacterized protein</fullName>
    </submittedName>
</protein>
<comment type="caution">
    <text evidence="2">The sequence shown here is derived from an EMBL/GenBank/DDBJ whole genome shotgun (WGS) entry which is preliminary data.</text>
</comment>
<proteinExistence type="predicted"/>